<evidence type="ECO:0000313" key="3">
    <source>
        <dbReference type="Proteomes" id="UP001358586"/>
    </source>
</evidence>
<feature type="region of interest" description="Disordered" evidence="1">
    <location>
        <begin position="103"/>
        <end position="123"/>
    </location>
</feature>
<evidence type="ECO:0000313" key="2">
    <source>
        <dbReference type="EMBL" id="KAK5839271.1"/>
    </source>
</evidence>
<proteinExistence type="predicted"/>
<comment type="caution">
    <text evidence="2">The sequence shown here is derived from an EMBL/GenBank/DDBJ whole genome shotgun (WGS) entry which is preliminary data.</text>
</comment>
<feature type="compositionally biased region" description="Polar residues" evidence="1">
    <location>
        <begin position="114"/>
        <end position="123"/>
    </location>
</feature>
<gene>
    <name evidence="2" type="ORF">PVK06_008047</name>
</gene>
<dbReference type="Proteomes" id="UP001358586">
    <property type="component" value="Chromosome 3"/>
</dbReference>
<name>A0ABR0QJP4_GOSAR</name>
<dbReference type="EMBL" id="JARKNE010000003">
    <property type="protein sequence ID" value="KAK5839271.1"/>
    <property type="molecule type" value="Genomic_DNA"/>
</dbReference>
<sequence>MVAGEGEYRPWMLVEQKSRRGNLKGAKKRNNLKKGDYLGSRFHTLADLEASSLEQESSKNPQSTLVSTGKEILLNSDVNVDAGRKVVGNSFVKTNPNGLVGKTQKGQARIPKSKNATNAHSSGVSKKGLEKSIVFIEVNSLASYKAAKAHRVWISGP</sequence>
<keyword evidence="3" id="KW-1185">Reference proteome</keyword>
<evidence type="ECO:0000256" key="1">
    <source>
        <dbReference type="SAM" id="MobiDB-lite"/>
    </source>
</evidence>
<organism evidence="2 3">
    <name type="scientific">Gossypium arboreum</name>
    <name type="common">Tree cotton</name>
    <name type="synonym">Gossypium nanking</name>
    <dbReference type="NCBI Taxonomy" id="29729"/>
    <lineage>
        <taxon>Eukaryota</taxon>
        <taxon>Viridiplantae</taxon>
        <taxon>Streptophyta</taxon>
        <taxon>Embryophyta</taxon>
        <taxon>Tracheophyta</taxon>
        <taxon>Spermatophyta</taxon>
        <taxon>Magnoliopsida</taxon>
        <taxon>eudicotyledons</taxon>
        <taxon>Gunneridae</taxon>
        <taxon>Pentapetalae</taxon>
        <taxon>rosids</taxon>
        <taxon>malvids</taxon>
        <taxon>Malvales</taxon>
        <taxon>Malvaceae</taxon>
        <taxon>Malvoideae</taxon>
        <taxon>Gossypium</taxon>
    </lineage>
</organism>
<protein>
    <submittedName>
        <fullName evidence="2">Uncharacterized protein</fullName>
    </submittedName>
</protein>
<reference evidence="2 3" key="1">
    <citation type="submission" date="2023-03" db="EMBL/GenBank/DDBJ databases">
        <title>WGS of Gossypium arboreum.</title>
        <authorList>
            <person name="Yu D."/>
        </authorList>
    </citation>
    <scope>NUCLEOTIDE SEQUENCE [LARGE SCALE GENOMIC DNA]</scope>
    <source>
        <tissue evidence="2">Leaf</tissue>
    </source>
</reference>
<accession>A0ABR0QJP4</accession>